<dbReference type="InterPro" id="IPR000073">
    <property type="entry name" value="AB_hydrolase_1"/>
</dbReference>
<dbReference type="Proteomes" id="UP001521785">
    <property type="component" value="Unassembled WGS sequence"/>
</dbReference>
<evidence type="ECO:0000313" key="2">
    <source>
        <dbReference type="EMBL" id="KAL1597908.1"/>
    </source>
</evidence>
<protein>
    <recommendedName>
        <fullName evidence="1">AB hydrolase-1 domain-containing protein</fullName>
    </recommendedName>
</protein>
<proteinExistence type="predicted"/>
<sequence>MSSCPCTLCDDDRDRKITAEDSAHELRHLMSAIDVRPPYILVAHSYGGIIARTYLGLYPDDLAGMALLDTNTELLQQCLSPMPPVSFQNVTKDVDLETLTHLREESGMTDQEWEDAIAAIQRTMPASADEATHFSGRQLARRMQIDRRAMGVKPLLVATSEMPRDWRRMLTEGMRLGGGSVQDRDDAVKWVESAELFCKQVQKVQLGLSSNSKYVHFDVGHDFPIRRPDETAEAVGELLDMVARQRVDRGENK</sequence>
<dbReference type="EMBL" id="JAKJXO020000012">
    <property type="protein sequence ID" value="KAL1597908.1"/>
    <property type="molecule type" value="Genomic_DNA"/>
</dbReference>
<keyword evidence="3" id="KW-1185">Reference proteome</keyword>
<name>A0ABR3R0G5_9PLEO</name>
<dbReference type="Gene3D" id="3.40.50.1820">
    <property type="entry name" value="alpha/beta hydrolase"/>
    <property type="match status" value="1"/>
</dbReference>
<comment type="caution">
    <text evidence="2">The sequence shown here is derived from an EMBL/GenBank/DDBJ whole genome shotgun (WGS) entry which is preliminary data.</text>
</comment>
<dbReference type="SUPFAM" id="SSF53474">
    <property type="entry name" value="alpha/beta-Hydrolases"/>
    <property type="match status" value="1"/>
</dbReference>
<evidence type="ECO:0000313" key="3">
    <source>
        <dbReference type="Proteomes" id="UP001521785"/>
    </source>
</evidence>
<organism evidence="2 3">
    <name type="scientific">Paraconiothyrium brasiliense</name>
    <dbReference type="NCBI Taxonomy" id="300254"/>
    <lineage>
        <taxon>Eukaryota</taxon>
        <taxon>Fungi</taxon>
        <taxon>Dikarya</taxon>
        <taxon>Ascomycota</taxon>
        <taxon>Pezizomycotina</taxon>
        <taxon>Dothideomycetes</taxon>
        <taxon>Pleosporomycetidae</taxon>
        <taxon>Pleosporales</taxon>
        <taxon>Massarineae</taxon>
        <taxon>Didymosphaeriaceae</taxon>
        <taxon>Paraconiothyrium</taxon>
    </lineage>
</organism>
<accession>A0ABR3R0G5</accession>
<evidence type="ECO:0000259" key="1">
    <source>
        <dbReference type="Pfam" id="PF12697"/>
    </source>
</evidence>
<feature type="domain" description="AB hydrolase-1" evidence="1">
    <location>
        <begin position="21"/>
        <end position="234"/>
    </location>
</feature>
<gene>
    <name evidence="2" type="ORF">SLS60_008396</name>
</gene>
<dbReference type="Pfam" id="PF12697">
    <property type="entry name" value="Abhydrolase_6"/>
    <property type="match status" value="1"/>
</dbReference>
<dbReference type="InterPro" id="IPR029058">
    <property type="entry name" value="AB_hydrolase_fold"/>
</dbReference>
<reference evidence="2 3" key="1">
    <citation type="submission" date="2024-02" db="EMBL/GenBank/DDBJ databases">
        <title>De novo assembly and annotation of 12 fungi associated with fruit tree decline syndrome in Ontario, Canada.</title>
        <authorList>
            <person name="Sulman M."/>
            <person name="Ellouze W."/>
            <person name="Ilyukhin E."/>
        </authorList>
    </citation>
    <scope>NUCLEOTIDE SEQUENCE [LARGE SCALE GENOMIC DNA]</scope>
    <source>
        <strain evidence="2 3">M42-189</strain>
    </source>
</reference>